<dbReference type="InterPro" id="IPR041466">
    <property type="entry name" value="Dynein_AAA5_ext"/>
</dbReference>
<dbReference type="Gene3D" id="1.10.8.710">
    <property type="match status" value="1"/>
</dbReference>
<dbReference type="InterPro" id="IPR042219">
    <property type="entry name" value="AAA_lid_11_sf"/>
</dbReference>
<keyword evidence="4" id="KW-0493">Microtubule</keyword>
<dbReference type="InterPro" id="IPR003593">
    <property type="entry name" value="AAA+_ATPase"/>
</dbReference>
<dbReference type="Proteomes" id="UP001549920">
    <property type="component" value="Unassembled WGS sequence"/>
</dbReference>
<comment type="caution">
    <text evidence="16">The sequence shown here is derived from an EMBL/GenBank/DDBJ whole genome shotgun (WGS) entry which is preliminary data.</text>
</comment>
<dbReference type="Gene3D" id="1.10.472.130">
    <property type="match status" value="1"/>
</dbReference>
<keyword evidence="10" id="KW-0969">Cilium</keyword>
<dbReference type="Pfam" id="PF18198">
    <property type="entry name" value="AAA_lid_11"/>
    <property type="match status" value="1"/>
</dbReference>
<dbReference type="Pfam" id="PF17852">
    <property type="entry name" value="Dynein_AAA_lid"/>
    <property type="match status" value="1"/>
</dbReference>
<dbReference type="InterPro" id="IPR035706">
    <property type="entry name" value="AAA_9"/>
</dbReference>
<evidence type="ECO:0000256" key="8">
    <source>
        <dbReference type="ARBA" id="ARBA00023017"/>
    </source>
</evidence>
<dbReference type="InterPro" id="IPR042228">
    <property type="entry name" value="Dynein_linker_3"/>
</dbReference>
<dbReference type="Gene3D" id="3.10.490.20">
    <property type="match status" value="1"/>
</dbReference>
<dbReference type="Pfam" id="PF12774">
    <property type="entry name" value="AAA_6"/>
    <property type="match status" value="1"/>
</dbReference>
<dbReference type="Pfam" id="PF08385">
    <property type="entry name" value="DHC_N1"/>
    <property type="match status" value="1"/>
</dbReference>
<comment type="subcellular location">
    <subcellularLocation>
        <location evidence="1">Cytoplasm</location>
        <location evidence="1">Cytoskeleton</location>
        <location evidence="1">Cilium axoneme</location>
    </subcellularLocation>
</comment>
<dbReference type="Pfam" id="PF17857">
    <property type="entry name" value="AAA_lid_1"/>
    <property type="match status" value="1"/>
</dbReference>
<feature type="domain" description="AAA+ ATPase" evidence="15">
    <location>
        <begin position="1451"/>
        <end position="1587"/>
    </location>
</feature>
<evidence type="ECO:0000256" key="9">
    <source>
        <dbReference type="ARBA" id="ARBA00023054"/>
    </source>
</evidence>
<keyword evidence="12" id="KW-0206">Cytoskeleton</keyword>
<dbReference type="InterPro" id="IPR013594">
    <property type="entry name" value="Dynein_heavy_tail"/>
</dbReference>
<dbReference type="Gene3D" id="1.20.1270.280">
    <property type="match status" value="1"/>
</dbReference>
<dbReference type="SUPFAM" id="SSF52540">
    <property type="entry name" value="P-loop containing nucleoside triphosphate hydrolases"/>
    <property type="match status" value="4"/>
</dbReference>
<evidence type="ECO:0000256" key="2">
    <source>
        <dbReference type="ARBA" id="ARBA00008887"/>
    </source>
</evidence>
<dbReference type="InterPro" id="IPR027417">
    <property type="entry name" value="P-loop_NTPase"/>
</dbReference>
<dbReference type="Pfam" id="PF08393">
    <property type="entry name" value="DHC_N2"/>
    <property type="match status" value="1"/>
</dbReference>
<dbReference type="InterPro" id="IPR043160">
    <property type="entry name" value="Dynein_C_barrel"/>
</dbReference>
<dbReference type="InterPro" id="IPR041228">
    <property type="entry name" value="Dynein_C"/>
</dbReference>
<dbReference type="Gene3D" id="1.20.920.20">
    <property type="match status" value="1"/>
</dbReference>
<dbReference type="Pfam" id="PF12777">
    <property type="entry name" value="MT"/>
    <property type="match status" value="1"/>
</dbReference>
<dbReference type="Gene3D" id="3.40.50.300">
    <property type="entry name" value="P-loop containing nucleotide triphosphate hydrolases"/>
    <property type="match status" value="5"/>
</dbReference>
<dbReference type="Pfam" id="PF18199">
    <property type="entry name" value="Dynein_C"/>
    <property type="match status" value="1"/>
</dbReference>
<gene>
    <name evidence="16" type="ORF">ABMA27_005985</name>
</gene>
<keyword evidence="5" id="KW-0677">Repeat</keyword>
<dbReference type="Gene3D" id="1.10.8.720">
    <property type="entry name" value="Region D6 of dynein motor"/>
    <property type="match status" value="1"/>
</dbReference>
<dbReference type="PANTHER" id="PTHR22878:SF63">
    <property type="entry name" value="DYNEIN AXONEMAL HEAVY CHAIN 10"/>
    <property type="match status" value="1"/>
</dbReference>
<keyword evidence="8" id="KW-0243">Dynein</keyword>
<feature type="coiled-coil region" evidence="14">
    <location>
        <begin position="2946"/>
        <end position="2994"/>
    </location>
</feature>
<evidence type="ECO:0000256" key="6">
    <source>
        <dbReference type="ARBA" id="ARBA00022741"/>
    </source>
</evidence>
<dbReference type="InterPro" id="IPR024317">
    <property type="entry name" value="Dynein_heavy_chain_D4_dom"/>
</dbReference>
<evidence type="ECO:0000259" key="15">
    <source>
        <dbReference type="SMART" id="SM00382"/>
    </source>
</evidence>
<sequence length="4154" mass="478200">MGDFWNEVRYLEDEAKNYINQSFGNLRSSEEALTVLLKFLEFDTRASIRRQLSTKFDLVMRQFIKEITAIEDKFTRFRKNPPLLRNHPPVAGAIYWARMLFNKMKVPIMRFQKVPELNECEQKKEAFLQYKAFSKVIKEYEDTKYKEWVNTASEFVDNMMKRNILKVMFKKEDEPPPSGGRGMQVTAAGRAHMAKKRASLASLHPVDVVNKEIADKRKRDKALMLMRIPGQHYENVRSPSSVSLLAKEGLTDVTWRDLTVHKLMQEYDLEFHPNFNRDIFQVIHEAELMEQLGFDLPSNIRDVAMQKARLYYELEALEDVINKYNASVASLSPAETNLMKRHLLDMERHILPGLTRVTWTALGINDYIKDITKGESSLRAVHKQLKMVEKEIQFLLDQVELFDLFPIVRPQNYVDPVTREPDDTWLYPCKTYFVEVENERLERVASVSRIYDRIGPILMKLEYLILGTSTGKTNVMNSYYSFWEKKIFKCLVKFTLENLEQFQQMLSDTTPMFQVDAVLVPPDITMRPTSSEVCNIVGYNIKHFLNRLTAFPRWMKKTCLPCPPQRIAEATGNEFYVFSYFEDILRVVAINDVTMLIQDTIYRLTMDINTYIQKWQKYQHLWAFDKNLSCEKYIHKHEQIFKYDEKFFFFEDIISDLETHVKYVDVGAIRVNLRPIISQVQAHAQEWKNILGNCIASKTRMNMHDLKNQIESLRMTVNMNIKGLEDFKLVMATIGQVQAFTITAEVKYRGMQEIFHMLRQHGIDVSDDDLQFAKNLETAWGTLYQTSLFRGNTLEQTKEKFSKLNVVEIANFLKELDDFVEKFDREGPGIVGDNMDRGLELMEEYNKYFDELESRKKMLQAAEQLFDNPLADFSNFNRAKTDFLAMDQIYKIYKAQKFAREIWARTLWVNLNPQALVDGIEQFFKEYRKLPKAVRLTPTGLMLDLKMKQFKGVVPLMVSLKNEAMRERHWKELMLKTGQDFDMSPDRFTLENMFAMELHKYQDVAEEIVNHAIKEMAIERGVRDVQETWAAISFTVSRHFNRGEDRGYTLNPCDEVVVKLDEDAMTLMSMAASQFIGPFLSVVHTWERRLALISEVIEEWMATQRKWLYLEGIFVGGDIRVQLPEEAKKFDDIDRSFRKIMLDTAKRLNVVDCCTISGRLEEFINLGLGLQKCQKSLNDYLDSKRRVFPRFFFISTDELLSILGSSECSCVQEHMIKMFDNIRALELYVDHTNRPVASKMISAEGEIMDFRRVVYTEGRVEDWMNLVLTEMRNTNKFITKKAIFYYGKNWKVPRTEWILEYLGMVCLAANGVWWTAETEETFIRIRKGNKRAMKELLADQNEQLDALVVKVRQDLSPNDRLKFRTIATIDVHARDIIEGFVRDNVTEAAEFEWESQLRFYWLKKDDNLWIRQCTGVFEYGYEYMGLNGRLVITPLTDRIYLTITQALTMQLGGAPAGPAGTGKTETTKDLAKALGLLCVVTNCGEGMDFRAVGQILAGLCQCGAWGCFDEFNRIDISVLSVISSQLQCIRSALLMKLKRFTFEGQEISMDNKVGIFITMNPGYAGRTELPESVKALFRPVVCILPDLEMICMISLFSDGFLTAKVLAKKMTVLYKVAREQLSKQSHYDWGLRALTAVLRMAGKLRRDSVGISEIMVLMRALRDMNYPKFVFEDVPLFLGLIKDLFPGLECPRVGYPEFNAAVIDVLEKDGYIVLAHQVDKVVQLYETMMTRHCSMLVGPTGGGKTVILQTLVKAQTNLGLSTKLQVLNPKACSVIELYGILDPVTRDWTDGLYSKIFREMNRPAEKDERRYSLFDGDVDALWIENMNSVMDDNRLLTLANGERIRLAPYCSLLFEVGDLNYASPATVSRAGMVFVDPKNLGYQPYWDRWLRSRNNEEEREQLAGLFEHYVAGAINYIVFGLFGLQQQTPLKTIVPQTPLNLVVQLCYMISGLMPNKEDSNEEIDRTVVECVFMVSMYNSLGASIVDDGRFDFDNYIKKACPMMLVEDSQEKKATTKHFPMGFPSLYDYCLELSTLTWEAWEWLVPSYEHDRDMKFPSILVPTVDTLRLTWLIKIMESVERPVLLVGDTGTSKTAIITNYLRGLPADKYIVQQMNFSSRTSSMDVQRNLESVVEKRTKDTFGPPVGKKMLVFIDDMNMPIVDTYGTQQPIALLKLLFERKGFYDRGKDLNWKNLKDIGFIAAMGKAGGGRNDVDPRFISMFSVYNLQFPSENTLRHIYVSILNGHFTIFPEEIQDIVDKIVQMTLDLYKIIIVDLPPTPAKFHYIFNLRDLSRIAAGMCLTHPNFFSEKRAIVRCWRNEFTRVICDRLINVQDNELMHNHIQEHIVKYFPEEEPVVLEEIVLPEELALEEEEDEFAVKEAKSAAPAEAEAEPEIEEEEIEAEKELTLEEYVLRDPLLFGDYRNALDEEEIRYYEDLLDYEAVYFLFQEILDEFNERVGKMSVVLFEDCLEHLTRTHRILRMDRGNAMIIGVGGSGKKSICRLASFAAGCEMFEITVTRNYNENTFKDDMKRMYNQLGVDGKKTVFLFTASQILEEGFLEFINNILMIGMIPALFGDDEKDGIINAVRNECNEAGFGIAKDAVWNFFCNKCADNLHVVLSMSPSGDILRNRCRSFPGLVNNTTIDWQFPWPKQALLAVANVFLADVQKIPDEFRSIIVEHVVHVHMSVARYSVEFLLRLRRNNYVTPKHYMDFLTNYLSLLNEKDAFIIAQCERLIGGLAKIEEANVQLEDLNAKLAVQKIIVAEQTKECEILLKEISTATEAAVVKQNVAAIKSVEITEQSVVIAEEKSEAEEALQAAMPALEAARLALADLDKNDITEIRSFATPPEAVQVVCECVVIIRGIKDVSWKGAKGMMADPNFLRNLQEMNCDLITQAQVKAVKTHMKKSKKLDTMQSISKAGYGLLKFVIAVLGYCAVYKEVKPKKDKVEALEKEYSEAVNYLASLNREIDRLQRTLDGLNNRYETAMMRRQELQEETDIMMRRLVAADKLMSGLSSEQARWKIELAALYVEQSRLIGNCLLAASFLSYAGPFSFSFRQTMIYEDWLGDVLERGIPLTEPFTIERNLTNEVEISGWNSEGLPPDELSVQNGILTTRASRFPLCIDPQTQALSWIKKKEAKNNLKVLSFNDPQFLRQLEMAIKYGLPVLFQDVNEYIDPVVDNVLEKNIKVEGGRTFVMLGSSEVDYDPKFRMYLTTKLANPQFNPAAYAKAVVINYTVTVQGLEDQLLSVVVRAERSDLEEQRESLIIETSANKSLLSGLEDSLLRELATSTGNMLDNVELVNTLENTKSKAAEVMEKLNLAEATTKDIEKLRDGYRPVAKRGSILFFVLSDMAGVNTMYQYSLSSYLDVFSFSLRKAMPNVILARRLRNIIDMLTKNVYDYGCTGIFERHKLLFSFQMDIKLEQSEGNVSQQQLDFFIKGNVSLEKSPIACPAAWIPAQGWQDIMKLSMDFEIFNTLPNNIARGLDFWQEWFDSDTPESAEIPNNYRDILQPFEILMLLRCFRVDRIYRALTDYITVTMGEEYITPPVISLDMIVEQTTPYTPVVFILSPGSDPTADLMKLADRCGFGGGKFKYLSLGQGQEGAALALLEGAISHGQWLILQNCHLLVSFLRELEKQLELMEKPHPEYRLWLTTDPTPTFPIGILQRSLKVVTEPPNGLKLNLRNTYFKMRTHALEECPHPAYKKLVYVLAFFHAVVQERRKYDKIGWNISYDFSESDFVVCMQILQCYLERCYAAKGPIPWSTLKYLFGEVMYGGRVIDDFDRRVVRTYMEEYMGEFLFDKFQPFHFYHDSVFDYVIPPDGERDQYIEFIDILPLANTPEVFGLHPNAEIGYFSQAVREMWGHLIELQPQTSDAGGAMSREDFIDMIAVDVLSKLPPLFEVWRVRKQSEMNITPTLVVLLQELERFNRLVGRMRTTLSLLRKALAGEIGMDAVLDNVSYSLFNGQLPQVWRSLAPATCKGLGGWMDHFTSRTKQYTDWATMEEPIVIWLSGLHIPESYLIAHIQIACRLYTWPLDRSTQFTRVTKWTNADDIEERPVTGCYVRGLFLEGARWDAEEGCLRRSHPKVLVTELPIMYIIPIEFHKLKLQNTLRTPVYTTSQRRNAMGVGLVFESDLWTTEHYSHWVLQGVCLIMNTD</sequence>
<dbReference type="Gene3D" id="3.20.180.20">
    <property type="entry name" value="Dynein heavy chain, N-terminal domain 2"/>
    <property type="match status" value="1"/>
</dbReference>
<name>A0ABR3HHH3_LOXSC</name>
<evidence type="ECO:0000313" key="16">
    <source>
        <dbReference type="EMBL" id="KAL0869757.1"/>
    </source>
</evidence>
<dbReference type="Pfam" id="PF12775">
    <property type="entry name" value="AAA_7"/>
    <property type="match status" value="1"/>
</dbReference>
<feature type="domain" description="AAA+ ATPase" evidence="15">
    <location>
        <begin position="1730"/>
        <end position="1858"/>
    </location>
</feature>
<keyword evidence="11" id="KW-0505">Motor protein</keyword>
<keyword evidence="13" id="KW-0966">Cell projection</keyword>
<keyword evidence="3" id="KW-0963">Cytoplasm</keyword>
<organism evidence="16 17">
    <name type="scientific">Loxostege sticticalis</name>
    <name type="common">Beet webworm moth</name>
    <dbReference type="NCBI Taxonomy" id="481309"/>
    <lineage>
        <taxon>Eukaryota</taxon>
        <taxon>Metazoa</taxon>
        <taxon>Ecdysozoa</taxon>
        <taxon>Arthropoda</taxon>
        <taxon>Hexapoda</taxon>
        <taxon>Insecta</taxon>
        <taxon>Pterygota</taxon>
        <taxon>Neoptera</taxon>
        <taxon>Endopterygota</taxon>
        <taxon>Lepidoptera</taxon>
        <taxon>Glossata</taxon>
        <taxon>Ditrysia</taxon>
        <taxon>Pyraloidea</taxon>
        <taxon>Crambidae</taxon>
        <taxon>Pyraustinae</taxon>
        <taxon>Loxostege</taxon>
    </lineage>
</organism>
<reference evidence="16 17" key="1">
    <citation type="submission" date="2024-06" db="EMBL/GenBank/DDBJ databases">
        <title>A chromosome-level genome assembly of beet webworm, Loxostege sticticalis.</title>
        <authorList>
            <person name="Zhang Y."/>
        </authorList>
    </citation>
    <scope>NUCLEOTIDE SEQUENCE [LARGE SCALE GENOMIC DNA]</scope>
    <source>
        <strain evidence="16">AQ026</strain>
        <tissue evidence="16">Whole body</tissue>
    </source>
</reference>
<evidence type="ECO:0000256" key="1">
    <source>
        <dbReference type="ARBA" id="ARBA00004430"/>
    </source>
</evidence>
<evidence type="ECO:0000256" key="12">
    <source>
        <dbReference type="ARBA" id="ARBA00023212"/>
    </source>
</evidence>
<dbReference type="InterPro" id="IPR026983">
    <property type="entry name" value="DHC"/>
</dbReference>
<dbReference type="InterPro" id="IPR041589">
    <property type="entry name" value="DNAH3_AAA_lid_1"/>
</dbReference>
<keyword evidence="7" id="KW-0067">ATP-binding</keyword>
<protein>
    <recommendedName>
        <fullName evidence="15">AAA+ ATPase domain-containing protein</fullName>
    </recommendedName>
</protein>
<evidence type="ECO:0000313" key="17">
    <source>
        <dbReference type="Proteomes" id="UP001549920"/>
    </source>
</evidence>
<dbReference type="EMBL" id="JBEUOH010000019">
    <property type="protein sequence ID" value="KAL0869757.1"/>
    <property type="molecule type" value="Genomic_DNA"/>
</dbReference>
<dbReference type="InterPro" id="IPR043157">
    <property type="entry name" value="Dynein_AAA1S"/>
</dbReference>
<feature type="coiled-coil region" evidence="14">
    <location>
        <begin position="3295"/>
        <end position="3322"/>
    </location>
</feature>
<keyword evidence="17" id="KW-1185">Reference proteome</keyword>
<dbReference type="Gene3D" id="1.10.287.2620">
    <property type="match status" value="1"/>
</dbReference>
<evidence type="ECO:0000256" key="4">
    <source>
        <dbReference type="ARBA" id="ARBA00022701"/>
    </source>
</evidence>
<dbReference type="SMART" id="SM00382">
    <property type="entry name" value="AAA"/>
    <property type="match status" value="3"/>
</dbReference>
<dbReference type="Pfam" id="PF12781">
    <property type="entry name" value="AAA_9"/>
    <property type="match status" value="1"/>
</dbReference>
<dbReference type="Pfam" id="PF12780">
    <property type="entry name" value="AAA_8"/>
    <property type="match status" value="1"/>
</dbReference>
<dbReference type="InterPro" id="IPR035699">
    <property type="entry name" value="AAA_6"/>
</dbReference>
<evidence type="ECO:0000256" key="7">
    <source>
        <dbReference type="ARBA" id="ARBA00022840"/>
    </source>
</evidence>
<dbReference type="Gene3D" id="1.20.920.30">
    <property type="match status" value="1"/>
</dbReference>
<evidence type="ECO:0000256" key="3">
    <source>
        <dbReference type="ARBA" id="ARBA00022490"/>
    </source>
</evidence>
<dbReference type="InterPro" id="IPR041658">
    <property type="entry name" value="AAA_lid_11"/>
</dbReference>
<dbReference type="Gene3D" id="6.10.140.1060">
    <property type="match status" value="1"/>
</dbReference>
<dbReference type="InterPro" id="IPR024743">
    <property type="entry name" value="Dynein_HC_stalk"/>
</dbReference>
<evidence type="ECO:0000256" key="5">
    <source>
        <dbReference type="ARBA" id="ARBA00022737"/>
    </source>
</evidence>
<evidence type="ECO:0000256" key="13">
    <source>
        <dbReference type="ARBA" id="ARBA00023273"/>
    </source>
</evidence>
<proteinExistence type="inferred from homology"/>
<dbReference type="InterPro" id="IPR004273">
    <property type="entry name" value="Dynein_heavy_D6_P-loop"/>
</dbReference>
<keyword evidence="9 14" id="KW-0175">Coiled coil</keyword>
<dbReference type="InterPro" id="IPR013602">
    <property type="entry name" value="Dynein_heavy_linker"/>
</dbReference>
<evidence type="ECO:0000256" key="10">
    <source>
        <dbReference type="ARBA" id="ARBA00023069"/>
    </source>
</evidence>
<evidence type="ECO:0000256" key="11">
    <source>
        <dbReference type="ARBA" id="ARBA00023175"/>
    </source>
</evidence>
<dbReference type="Gene3D" id="1.20.140.100">
    <property type="entry name" value="Dynein heavy chain, N-terminal domain 2"/>
    <property type="match status" value="1"/>
</dbReference>
<dbReference type="Gene3D" id="1.20.58.1120">
    <property type="match status" value="1"/>
</dbReference>
<keyword evidence="6" id="KW-0547">Nucleotide-binding</keyword>
<feature type="domain" description="AAA+ ATPase" evidence="15">
    <location>
        <begin position="2078"/>
        <end position="2228"/>
    </location>
</feature>
<comment type="similarity">
    <text evidence="2">Belongs to the dynein heavy chain family.</text>
</comment>
<dbReference type="Pfam" id="PF03028">
    <property type="entry name" value="Dynein_heavy"/>
    <property type="match status" value="1"/>
</dbReference>
<dbReference type="InterPro" id="IPR042222">
    <property type="entry name" value="Dynein_2_N"/>
</dbReference>
<accession>A0ABR3HHH3</accession>
<dbReference type="Gene3D" id="1.10.8.1220">
    <property type="match status" value="1"/>
</dbReference>
<dbReference type="PANTHER" id="PTHR22878">
    <property type="entry name" value="DYNEIN HEAVY CHAIN 6, AXONEMAL-LIKE-RELATED"/>
    <property type="match status" value="1"/>
</dbReference>
<evidence type="ECO:0000256" key="14">
    <source>
        <dbReference type="SAM" id="Coils"/>
    </source>
</evidence>